<dbReference type="AlphaFoldDB" id="A0AAE1B0K8"/>
<dbReference type="InterPro" id="IPR006578">
    <property type="entry name" value="MADF-dom"/>
</dbReference>
<dbReference type="GO" id="GO:0005634">
    <property type="term" value="C:nucleus"/>
    <property type="evidence" value="ECO:0007669"/>
    <property type="project" value="UniProtKB-SubCell"/>
</dbReference>
<evidence type="ECO:0000256" key="2">
    <source>
        <dbReference type="ARBA" id="ARBA00023125"/>
    </source>
</evidence>
<dbReference type="Pfam" id="PF05225">
    <property type="entry name" value="HTH_psq"/>
    <property type="match status" value="1"/>
</dbReference>
<dbReference type="PANTHER" id="PTHR19303:SF74">
    <property type="entry name" value="POGO TRANSPOSABLE ELEMENT WITH KRAB DOMAIN"/>
    <property type="match status" value="1"/>
</dbReference>
<organism evidence="7 8">
    <name type="scientific">Elysia crispata</name>
    <name type="common">lettuce slug</name>
    <dbReference type="NCBI Taxonomy" id="231223"/>
    <lineage>
        <taxon>Eukaryota</taxon>
        <taxon>Metazoa</taxon>
        <taxon>Spiralia</taxon>
        <taxon>Lophotrochozoa</taxon>
        <taxon>Mollusca</taxon>
        <taxon>Gastropoda</taxon>
        <taxon>Heterobranchia</taxon>
        <taxon>Euthyneura</taxon>
        <taxon>Panpulmonata</taxon>
        <taxon>Sacoglossa</taxon>
        <taxon>Placobranchoidea</taxon>
        <taxon>Plakobranchidae</taxon>
        <taxon>Elysia</taxon>
    </lineage>
</organism>
<evidence type="ECO:0000313" key="7">
    <source>
        <dbReference type="EMBL" id="KAK3797035.1"/>
    </source>
</evidence>
<evidence type="ECO:0000256" key="4">
    <source>
        <dbReference type="SAM" id="MobiDB-lite"/>
    </source>
</evidence>
<dbReference type="InterPro" id="IPR004875">
    <property type="entry name" value="DDE_SF_endonuclease_dom"/>
</dbReference>
<protein>
    <submittedName>
        <fullName evidence="7">Uncharacterized protein</fullName>
    </submittedName>
</protein>
<gene>
    <name evidence="7" type="ORF">RRG08_001475</name>
</gene>
<keyword evidence="3" id="KW-0539">Nucleus</keyword>
<feature type="domain" description="HTH CENPB-type" evidence="6">
    <location>
        <begin position="131"/>
        <end position="207"/>
    </location>
</feature>
<comment type="subcellular location">
    <subcellularLocation>
        <location evidence="1">Nucleus</location>
    </subcellularLocation>
</comment>
<comment type="caution">
    <text evidence="7">The sequence shown here is derived from an EMBL/GenBank/DDBJ whole genome shotgun (WGS) entry which is preliminary data.</text>
</comment>
<dbReference type="SUPFAM" id="SSF46689">
    <property type="entry name" value="Homeodomain-like"/>
    <property type="match status" value="1"/>
</dbReference>
<name>A0AAE1B0K8_9GAST</name>
<dbReference type="EMBL" id="JAWDGP010000818">
    <property type="protein sequence ID" value="KAK3797035.1"/>
    <property type="molecule type" value="Genomic_DNA"/>
</dbReference>
<dbReference type="InterPro" id="IPR036397">
    <property type="entry name" value="RNaseH_sf"/>
</dbReference>
<accession>A0AAE1B0K8</accession>
<dbReference type="GO" id="GO:0003677">
    <property type="term" value="F:DNA binding"/>
    <property type="evidence" value="ECO:0007669"/>
    <property type="project" value="UniProtKB-KW"/>
</dbReference>
<dbReference type="PROSITE" id="PS51253">
    <property type="entry name" value="HTH_CENPB"/>
    <property type="match status" value="1"/>
</dbReference>
<proteinExistence type="predicted"/>
<dbReference type="PROSITE" id="PS51029">
    <property type="entry name" value="MADF"/>
    <property type="match status" value="1"/>
</dbReference>
<dbReference type="InterPro" id="IPR006600">
    <property type="entry name" value="HTH_CenpB_DNA-bd_dom"/>
</dbReference>
<feature type="domain" description="MADF" evidence="5">
    <location>
        <begin position="5"/>
        <end position="99"/>
    </location>
</feature>
<dbReference type="Gene3D" id="1.10.10.60">
    <property type="entry name" value="Homeodomain-like"/>
    <property type="match status" value="1"/>
</dbReference>
<dbReference type="InterPro" id="IPR009057">
    <property type="entry name" value="Homeodomain-like_sf"/>
</dbReference>
<dbReference type="Pfam" id="PF03184">
    <property type="entry name" value="DDE_1"/>
    <property type="match status" value="1"/>
</dbReference>
<dbReference type="PANTHER" id="PTHR19303">
    <property type="entry name" value="TRANSPOSON"/>
    <property type="match status" value="1"/>
</dbReference>
<sequence>MEVEALIEAVRKRQVLYDKSKEDYSNRVLINQLWIDVGQEVGIDVFHLEQIHTKLDNIWPFFTQTHTKLDKMVRNYKRSNDSRSYKNYTEQQLADALTAISSGEMKFREASVHFKIPIGTLHNKMKGKHTNVPGHQTALAENEEKVIVDYLLAVASWGFPFSTTEVQLMVSSYLKLIGKNVACFKENTPSSEWVTSFVRRHKKLLQRQCQNIKVSRASKSRSEMKDFFNHFKTSLGLDDNGKGPMPATHIFNFDETNLSDDPGAKKCIFKRGVKYPERVMDSSKSSTSLMYCGSASGHLLPPYVVYKAEHLWSTWTEGGPPHARYNHSKSGWFDQFCFEDWFQNCFLHHTRHLSGSKVLIGDNLSSHFNASVIRLAQQHDVKFICLPSNATHLIQPLDVAFFGPLKSQWRNILGAWKRSNASMSQALSKDAFPGLLTTSLRCIINMEMTLSFKKGSREVGEDKQRRGRGQDKERGRGQQIRAEEEVNVVDRPGGPRGLGWIMQISFVHLYLSFRGTLG</sequence>
<reference evidence="7" key="1">
    <citation type="journal article" date="2023" name="G3 (Bethesda)">
        <title>A reference genome for the long-term kleptoplast-retaining sea slug Elysia crispata morphotype clarki.</title>
        <authorList>
            <person name="Eastman K.E."/>
            <person name="Pendleton A.L."/>
            <person name="Shaikh M.A."/>
            <person name="Suttiyut T."/>
            <person name="Ogas R."/>
            <person name="Tomko P."/>
            <person name="Gavelis G."/>
            <person name="Widhalm J.R."/>
            <person name="Wisecaver J.H."/>
        </authorList>
    </citation>
    <scope>NUCLEOTIDE SEQUENCE</scope>
    <source>
        <strain evidence="7">ECLA1</strain>
    </source>
</reference>
<dbReference type="InterPro" id="IPR007889">
    <property type="entry name" value="HTH_Psq"/>
</dbReference>
<dbReference type="Proteomes" id="UP001283361">
    <property type="component" value="Unassembled WGS sequence"/>
</dbReference>
<evidence type="ECO:0000259" key="6">
    <source>
        <dbReference type="PROSITE" id="PS51253"/>
    </source>
</evidence>
<keyword evidence="2" id="KW-0238">DNA-binding</keyword>
<keyword evidence="8" id="KW-1185">Reference proteome</keyword>
<feature type="region of interest" description="Disordered" evidence="4">
    <location>
        <begin position="455"/>
        <end position="483"/>
    </location>
</feature>
<dbReference type="Gene3D" id="3.30.420.10">
    <property type="entry name" value="Ribonuclease H-like superfamily/Ribonuclease H"/>
    <property type="match status" value="1"/>
</dbReference>
<evidence type="ECO:0000256" key="3">
    <source>
        <dbReference type="ARBA" id="ARBA00023242"/>
    </source>
</evidence>
<dbReference type="InterPro" id="IPR050863">
    <property type="entry name" value="CenT-Element_Derived"/>
</dbReference>
<dbReference type="Pfam" id="PF10545">
    <property type="entry name" value="MADF_DNA_bdg"/>
    <property type="match status" value="1"/>
</dbReference>
<evidence type="ECO:0000256" key="1">
    <source>
        <dbReference type="ARBA" id="ARBA00004123"/>
    </source>
</evidence>
<evidence type="ECO:0000313" key="8">
    <source>
        <dbReference type="Proteomes" id="UP001283361"/>
    </source>
</evidence>
<evidence type="ECO:0000259" key="5">
    <source>
        <dbReference type="PROSITE" id="PS51029"/>
    </source>
</evidence>